<dbReference type="InterPro" id="IPR036047">
    <property type="entry name" value="F-box-like_dom_sf"/>
</dbReference>
<gene>
    <name evidence="2" type="ORF">ACH5RR_027921</name>
</gene>
<dbReference type="InterPro" id="IPR055294">
    <property type="entry name" value="FBL60-like"/>
</dbReference>
<dbReference type="InterPro" id="IPR053781">
    <property type="entry name" value="F-box_AtFBL13-like"/>
</dbReference>
<dbReference type="Gene3D" id="1.20.1280.50">
    <property type="match status" value="1"/>
</dbReference>
<evidence type="ECO:0000259" key="1">
    <source>
        <dbReference type="Pfam" id="PF00646"/>
    </source>
</evidence>
<dbReference type="PANTHER" id="PTHR31293">
    <property type="entry name" value="RNI-LIKE SUPERFAMILY PROTEIN"/>
    <property type="match status" value="1"/>
</dbReference>
<dbReference type="Pfam" id="PF00646">
    <property type="entry name" value="F-box"/>
    <property type="match status" value="1"/>
</dbReference>
<proteinExistence type="predicted"/>
<protein>
    <recommendedName>
        <fullName evidence="1">F-box domain-containing protein</fullName>
    </recommendedName>
</protein>
<dbReference type="AlphaFoldDB" id="A0ABD2YM95"/>
<evidence type="ECO:0000313" key="2">
    <source>
        <dbReference type="EMBL" id="KAL3508520.1"/>
    </source>
</evidence>
<name>A0ABD2YM95_9GENT</name>
<keyword evidence="3" id="KW-1185">Reference proteome</keyword>
<reference evidence="2 3" key="1">
    <citation type="submission" date="2024-11" db="EMBL/GenBank/DDBJ databases">
        <title>A near-complete genome assembly of Cinchona calisaya.</title>
        <authorList>
            <person name="Lian D.C."/>
            <person name="Zhao X.W."/>
            <person name="Wei L."/>
        </authorList>
    </citation>
    <scope>NUCLEOTIDE SEQUENCE [LARGE SCALE GENOMIC DNA]</scope>
    <source>
        <tissue evidence="2">Nenye</tissue>
    </source>
</reference>
<dbReference type="EMBL" id="JBJUIK010000012">
    <property type="protein sequence ID" value="KAL3508520.1"/>
    <property type="molecule type" value="Genomic_DNA"/>
</dbReference>
<dbReference type="Proteomes" id="UP001630127">
    <property type="component" value="Unassembled WGS sequence"/>
</dbReference>
<dbReference type="PANTHER" id="PTHR31293:SF12">
    <property type="entry name" value="RNI-LIKE SUPERFAMILY PROTEIN"/>
    <property type="match status" value="1"/>
</dbReference>
<comment type="caution">
    <text evidence="2">The sequence shown here is derived from an EMBL/GenBank/DDBJ whole genome shotgun (WGS) entry which is preliminary data.</text>
</comment>
<dbReference type="InterPro" id="IPR001810">
    <property type="entry name" value="F-box_dom"/>
</dbReference>
<feature type="domain" description="F-box" evidence="1">
    <location>
        <begin position="24"/>
        <end position="63"/>
    </location>
</feature>
<accession>A0ABD2YM95</accession>
<dbReference type="CDD" id="cd22160">
    <property type="entry name" value="F-box_AtFBL13-like"/>
    <property type="match status" value="1"/>
</dbReference>
<sequence>MELDLQNIIEGEEFSSTGEAQDRISKLPDAILCHILSFLQTKIAAQTGILSKRWKPLWLSVPNLDFEIRLRANYEGDMSTFNSVTKPKFDSFTNFVNRLLANRDENLMNTKKFRLFCDGKIDPECLYNWIRAVMMRNV</sequence>
<dbReference type="SUPFAM" id="SSF81383">
    <property type="entry name" value="F-box domain"/>
    <property type="match status" value="1"/>
</dbReference>
<evidence type="ECO:0000313" key="3">
    <source>
        <dbReference type="Proteomes" id="UP001630127"/>
    </source>
</evidence>
<organism evidence="2 3">
    <name type="scientific">Cinchona calisaya</name>
    <dbReference type="NCBI Taxonomy" id="153742"/>
    <lineage>
        <taxon>Eukaryota</taxon>
        <taxon>Viridiplantae</taxon>
        <taxon>Streptophyta</taxon>
        <taxon>Embryophyta</taxon>
        <taxon>Tracheophyta</taxon>
        <taxon>Spermatophyta</taxon>
        <taxon>Magnoliopsida</taxon>
        <taxon>eudicotyledons</taxon>
        <taxon>Gunneridae</taxon>
        <taxon>Pentapetalae</taxon>
        <taxon>asterids</taxon>
        <taxon>lamiids</taxon>
        <taxon>Gentianales</taxon>
        <taxon>Rubiaceae</taxon>
        <taxon>Cinchonoideae</taxon>
        <taxon>Cinchoneae</taxon>
        <taxon>Cinchona</taxon>
    </lineage>
</organism>